<dbReference type="Proteomes" id="UP000193240">
    <property type="component" value="Unassembled WGS sequence"/>
</dbReference>
<organism evidence="2 3">
    <name type="scientific">Epicoccum nigrum</name>
    <name type="common">Soil fungus</name>
    <name type="synonym">Epicoccum purpurascens</name>
    <dbReference type="NCBI Taxonomy" id="105696"/>
    <lineage>
        <taxon>Eukaryota</taxon>
        <taxon>Fungi</taxon>
        <taxon>Dikarya</taxon>
        <taxon>Ascomycota</taxon>
        <taxon>Pezizomycotina</taxon>
        <taxon>Dothideomycetes</taxon>
        <taxon>Pleosporomycetidae</taxon>
        <taxon>Pleosporales</taxon>
        <taxon>Pleosporineae</taxon>
        <taxon>Didymellaceae</taxon>
        <taxon>Epicoccum</taxon>
    </lineage>
</organism>
<protein>
    <recommendedName>
        <fullName evidence="1">BTB domain-containing protein</fullName>
    </recommendedName>
</protein>
<evidence type="ECO:0000259" key="1">
    <source>
        <dbReference type="PROSITE" id="PS50097"/>
    </source>
</evidence>
<dbReference type="OMA" id="WIYPREY"/>
<proteinExistence type="predicted"/>
<feature type="domain" description="BTB" evidence="1">
    <location>
        <begin position="19"/>
        <end position="83"/>
    </location>
</feature>
<dbReference type="CDD" id="cd18186">
    <property type="entry name" value="BTB_POZ_ZBTB_KLHL-like"/>
    <property type="match status" value="2"/>
</dbReference>
<name>A0A1Y2M555_EPING</name>
<accession>A0A1Y2M555</accession>
<dbReference type="InterPro" id="IPR000210">
    <property type="entry name" value="BTB/POZ_dom"/>
</dbReference>
<evidence type="ECO:0000313" key="3">
    <source>
        <dbReference type="Proteomes" id="UP000193240"/>
    </source>
</evidence>
<dbReference type="AlphaFoldDB" id="A0A1Y2M555"/>
<dbReference type="Gene3D" id="3.30.710.10">
    <property type="entry name" value="Potassium Channel Kv1.1, Chain A"/>
    <property type="match status" value="2"/>
</dbReference>
<dbReference type="STRING" id="105696.A0A1Y2M555"/>
<dbReference type="PROSITE" id="PS50097">
    <property type="entry name" value="BTB"/>
    <property type="match status" value="2"/>
</dbReference>
<dbReference type="InterPro" id="IPR011333">
    <property type="entry name" value="SKP1/BTB/POZ_sf"/>
</dbReference>
<keyword evidence="3" id="KW-1185">Reference proteome</keyword>
<evidence type="ECO:0000313" key="2">
    <source>
        <dbReference type="EMBL" id="OSS51256.1"/>
    </source>
</evidence>
<dbReference type="InParanoid" id="A0A1Y2M555"/>
<gene>
    <name evidence="2" type="ORF">B5807_03222</name>
</gene>
<dbReference type="EMBL" id="KZ107840">
    <property type="protein sequence ID" value="OSS51256.1"/>
    <property type="molecule type" value="Genomic_DNA"/>
</dbReference>
<dbReference type="SUPFAM" id="SSF54695">
    <property type="entry name" value="POZ domain"/>
    <property type="match status" value="2"/>
</dbReference>
<reference evidence="2 3" key="1">
    <citation type="journal article" date="2017" name="Genome Announc.">
        <title>Genome sequence of the saprophytic ascomycete Epicoccum nigrum ICMP 19927 strain isolated from New Zealand.</title>
        <authorList>
            <person name="Fokin M."/>
            <person name="Fleetwood D."/>
            <person name="Weir B.S."/>
            <person name="Villas-Boas S.G."/>
        </authorList>
    </citation>
    <scope>NUCLEOTIDE SEQUENCE [LARGE SCALE GENOMIC DNA]</scope>
    <source>
        <strain evidence="2 3">ICMP 19927</strain>
    </source>
</reference>
<sequence>MSKPDSQSTPEFFNNSTLSDVIIKQIYKGETREYFAHKAVLCMNSRYFLRAFTGNFKESMSNAIELHDDKPDDFGALLKSIYTIDHNANTFGDLALANDTNFVLSLVGLYVIADKYDVTRISAAVMKAVPRALHEATDEAITAAIKAYYNSTALVGSKMGTAIAWKVHTQNPKLMSTTEFEELVRSYPTFGADVALAMMRKPEPKRIRLCLGDYHHENVVTEEMCESVQKVFYCNWCSATWWNLFNNSVLSDVTIKQIHDGKVREYSARKAVLCADSSYFLRAFTGGFRESSENVMEIHDDDPDQFEFLIKYLYTFDYDEAAIDKLPGDDSTKRMLFPIGLHALTDKYDILGIRKPIAEDLRKRLNSVDDDVLYACLVAHYKSVVSAGGPLGRILTAWVLKDERSFMYSEECKEVIESYATFGTDMAVSLVRNSQEFHCHSCNTRFIIRRDTLDASRVTTVICCPYCKRKAEWTN</sequence>
<dbReference type="SMART" id="SM00225">
    <property type="entry name" value="BTB"/>
    <property type="match status" value="2"/>
</dbReference>
<dbReference type="Pfam" id="PF00651">
    <property type="entry name" value="BTB"/>
    <property type="match status" value="2"/>
</dbReference>
<dbReference type="PANTHER" id="PTHR47843">
    <property type="entry name" value="BTB DOMAIN-CONTAINING PROTEIN-RELATED"/>
    <property type="match status" value="1"/>
</dbReference>
<feature type="domain" description="BTB" evidence="1">
    <location>
        <begin position="251"/>
        <end position="322"/>
    </location>
</feature>